<organism evidence="1 2">
    <name type="scientific">Romanomermis culicivorax</name>
    <name type="common">Nematode worm</name>
    <dbReference type="NCBI Taxonomy" id="13658"/>
    <lineage>
        <taxon>Eukaryota</taxon>
        <taxon>Metazoa</taxon>
        <taxon>Ecdysozoa</taxon>
        <taxon>Nematoda</taxon>
        <taxon>Enoplea</taxon>
        <taxon>Dorylaimia</taxon>
        <taxon>Mermithida</taxon>
        <taxon>Mermithoidea</taxon>
        <taxon>Mermithidae</taxon>
        <taxon>Romanomermis</taxon>
    </lineage>
</organism>
<accession>A0A915JM79</accession>
<keyword evidence="1" id="KW-1185">Reference proteome</keyword>
<evidence type="ECO:0000313" key="1">
    <source>
        <dbReference type="Proteomes" id="UP000887565"/>
    </source>
</evidence>
<dbReference type="AlphaFoldDB" id="A0A915JM79"/>
<name>A0A915JM79_ROMCU</name>
<dbReference type="Proteomes" id="UP000887565">
    <property type="component" value="Unplaced"/>
</dbReference>
<protein>
    <submittedName>
        <fullName evidence="2">Uncharacterized protein</fullName>
    </submittedName>
</protein>
<proteinExistence type="predicted"/>
<sequence length="60" mass="6779">MPNFLKPENRPAGSPDLDLMDYFVWGALKQMVCASPVKAYQVTPNMRFSGRGNGFQHSKF</sequence>
<dbReference type="WBParaSite" id="nRc.2.0.1.t27101-RA">
    <property type="protein sequence ID" value="nRc.2.0.1.t27101-RA"/>
    <property type="gene ID" value="nRc.2.0.1.g27101"/>
</dbReference>
<reference evidence="2" key="1">
    <citation type="submission" date="2022-11" db="UniProtKB">
        <authorList>
            <consortium name="WormBaseParasite"/>
        </authorList>
    </citation>
    <scope>IDENTIFICATION</scope>
</reference>
<evidence type="ECO:0000313" key="2">
    <source>
        <dbReference type="WBParaSite" id="nRc.2.0.1.t27101-RA"/>
    </source>
</evidence>